<evidence type="ECO:0000256" key="5">
    <source>
        <dbReference type="RuleBase" id="RU003582"/>
    </source>
</evidence>
<dbReference type="GO" id="GO:0016651">
    <property type="term" value="F:oxidoreductase activity, acting on NAD(P)H"/>
    <property type="evidence" value="ECO:0007669"/>
    <property type="project" value="InterPro"/>
</dbReference>
<dbReference type="Proteomes" id="UP000195633">
    <property type="component" value="Chromosome"/>
</dbReference>
<dbReference type="PANTHER" id="PTHR10884:SF14">
    <property type="entry name" value="NADH DEHYDROGENASE [UBIQUINONE] IRON-SULFUR PROTEIN 3, MITOCHONDRIAL"/>
    <property type="match status" value="1"/>
</dbReference>
<comment type="subcellular location">
    <subcellularLocation>
        <location evidence="1">Cell membrane</location>
        <topology evidence="1">Peripheral membrane protein</topology>
    </subcellularLocation>
</comment>
<protein>
    <recommendedName>
        <fullName evidence="5">NADH-quinone oxidoreductase</fullName>
        <ecNumber evidence="5">7.1.1.-</ecNumber>
    </recommendedName>
</protein>
<dbReference type="EMBL" id="CP021524">
    <property type="protein sequence ID" value="ARW10767.1"/>
    <property type="molecule type" value="Genomic_DNA"/>
</dbReference>
<gene>
    <name evidence="7" type="ORF">S101447_01696</name>
</gene>
<dbReference type="EC" id="7.1.1.-" evidence="5"/>
<reference evidence="7 8" key="1">
    <citation type="submission" date="2017-05" db="EMBL/GenBank/DDBJ databases">
        <title>Genome sequence of Acetobacter pasteurianus subsp. ascendens strain SRCM101447.</title>
        <authorList>
            <person name="Cho S.H."/>
        </authorList>
    </citation>
    <scope>NUCLEOTIDE SEQUENCE [LARGE SCALE GENOMIC DNA]</scope>
    <source>
        <strain evidence="7 8">SRCM101447</strain>
    </source>
</reference>
<keyword evidence="7" id="KW-0830">Ubiquinone</keyword>
<keyword evidence="4" id="KW-1278">Translocase</keyword>
<comment type="catalytic activity">
    <reaction evidence="5">
        <text>a quinone + NADH + 5 H(+)(in) = a quinol + NAD(+) + 4 H(+)(out)</text>
        <dbReference type="Rhea" id="RHEA:57888"/>
        <dbReference type="ChEBI" id="CHEBI:15378"/>
        <dbReference type="ChEBI" id="CHEBI:24646"/>
        <dbReference type="ChEBI" id="CHEBI:57540"/>
        <dbReference type="ChEBI" id="CHEBI:57945"/>
        <dbReference type="ChEBI" id="CHEBI:132124"/>
    </reaction>
</comment>
<dbReference type="GO" id="GO:0048038">
    <property type="term" value="F:quinone binding"/>
    <property type="evidence" value="ECO:0007669"/>
    <property type="project" value="UniProtKB-KW"/>
</dbReference>
<dbReference type="Gene3D" id="3.30.460.80">
    <property type="entry name" value="NADH:ubiquinone oxidoreductase, 30kDa subunit"/>
    <property type="match status" value="1"/>
</dbReference>
<dbReference type="PROSITE" id="PS00542">
    <property type="entry name" value="COMPLEX1_30K"/>
    <property type="match status" value="1"/>
</dbReference>
<dbReference type="InterPro" id="IPR029014">
    <property type="entry name" value="NiFe-Hase_large"/>
</dbReference>
<dbReference type="PANTHER" id="PTHR10884">
    <property type="entry name" value="NADH DEHYDROGENASE UBIQUINONE IRON-SULFUR PROTEIN 3"/>
    <property type="match status" value="1"/>
</dbReference>
<dbReference type="InterPro" id="IPR020396">
    <property type="entry name" value="NADH_UbQ_OxRdtase_CS"/>
</dbReference>
<comment type="similarity">
    <text evidence="2 4">Belongs to the complex I 30 kDa subunit family.</text>
</comment>
<dbReference type="PROSITE" id="PS00535">
    <property type="entry name" value="COMPLEX1_49K"/>
    <property type="match status" value="1"/>
</dbReference>
<evidence type="ECO:0000313" key="8">
    <source>
        <dbReference type="Proteomes" id="UP000195633"/>
    </source>
</evidence>
<dbReference type="InterPro" id="IPR001268">
    <property type="entry name" value="NADH_UbQ_OxRdtase_30kDa_su"/>
</dbReference>
<dbReference type="InterPro" id="IPR037232">
    <property type="entry name" value="NADH_quin_OxRdtase_su_C/D-like"/>
</dbReference>
<evidence type="ECO:0000256" key="3">
    <source>
        <dbReference type="ARBA" id="ARBA00022448"/>
    </source>
</evidence>
<dbReference type="SUPFAM" id="SSF143243">
    <property type="entry name" value="Nqo5-like"/>
    <property type="match status" value="1"/>
</dbReference>
<organism evidence="7 8">
    <name type="scientific">Acetobacter ascendens</name>
    <dbReference type="NCBI Taxonomy" id="481146"/>
    <lineage>
        <taxon>Bacteria</taxon>
        <taxon>Pseudomonadati</taxon>
        <taxon>Pseudomonadota</taxon>
        <taxon>Alphaproteobacteria</taxon>
        <taxon>Acetobacterales</taxon>
        <taxon>Acetobacteraceae</taxon>
        <taxon>Acetobacter</taxon>
    </lineage>
</organism>
<keyword evidence="4" id="KW-0520">NAD</keyword>
<evidence type="ECO:0000256" key="2">
    <source>
        <dbReference type="ARBA" id="ARBA00007569"/>
    </source>
</evidence>
<proteinExistence type="inferred from homology"/>
<dbReference type="InterPro" id="IPR014029">
    <property type="entry name" value="NADH_UbQ_OxRdtase_49kDa_CS"/>
</dbReference>
<dbReference type="AlphaFoldDB" id="A0A1Y0V7K3"/>
<feature type="domain" description="NADH:ubiquinone oxidoreductase 30kDa subunit" evidence="6">
    <location>
        <begin position="38"/>
        <end position="167"/>
    </location>
</feature>
<comment type="function">
    <text evidence="5">NDH-1 shuttles electrons from NADH, via FMN and iron-sulfur (Fe-S) centers, to quinones in the respiratory chain.</text>
</comment>
<dbReference type="Pfam" id="PF00329">
    <property type="entry name" value="Complex1_30kDa"/>
    <property type="match status" value="1"/>
</dbReference>
<evidence type="ECO:0000256" key="1">
    <source>
        <dbReference type="ARBA" id="ARBA00004202"/>
    </source>
</evidence>
<evidence type="ECO:0000259" key="6">
    <source>
        <dbReference type="Pfam" id="PF00329"/>
    </source>
</evidence>
<name>A0A1Y0V7K3_9PROT</name>
<keyword evidence="5" id="KW-0874">Quinone</keyword>
<keyword evidence="7" id="KW-0560">Oxidoreductase</keyword>
<dbReference type="SUPFAM" id="SSF56762">
    <property type="entry name" value="HydB/Nqo4-like"/>
    <property type="match status" value="1"/>
</dbReference>
<evidence type="ECO:0000313" key="7">
    <source>
        <dbReference type="EMBL" id="ARW10767.1"/>
    </source>
</evidence>
<keyword evidence="3 4" id="KW-0813">Transport</keyword>
<accession>A0A1Y0V7K3</accession>
<dbReference type="GO" id="GO:0008137">
    <property type="term" value="F:NADH dehydrogenase (ubiquinone) activity"/>
    <property type="evidence" value="ECO:0007669"/>
    <property type="project" value="InterPro"/>
</dbReference>
<sequence length="276" mass="31249">MTTLLSPVHEQSLAERISGHLPNGLLATQTACDGVPILWIAAADLRSVFAALKTSAAASLMLLDLTAIDERDRTHRDGQPKAAFTVVYHLISLNTRTNEVRIKVPLGAAAPTLPSICDLWPNANWYEREVWDLFGIHFQNHPCLRRILTPPTWTEHPLRKDHYARATEMPPYSLTEEHEAQEQEAMRFDPSAWGMRRHSDHSDFMFLNLGPNHPSVHGVFRIMLQLEGEQIVDAVPDIGFHHRGAEKMGERQSWHTYIPYTDRVDYLGSGPINLLN</sequence>
<dbReference type="Gene3D" id="1.10.645.10">
    <property type="entry name" value="Cytochrome-c3 Hydrogenase, chain B"/>
    <property type="match status" value="1"/>
</dbReference>
<dbReference type="GO" id="GO:0005886">
    <property type="term" value="C:plasma membrane"/>
    <property type="evidence" value="ECO:0007669"/>
    <property type="project" value="UniProtKB-SubCell"/>
</dbReference>
<evidence type="ECO:0000256" key="4">
    <source>
        <dbReference type="RuleBase" id="RU003456"/>
    </source>
</evidence>